<dbReference type="RefSeq" id="WP_166279692.1">
    <property type="nucleotide sequence ID" value="NZ_JTHE03000019.1"/>
</dbReference>
<name>A0ABD4SZY9_9CYAN</name>
<proteinExistence type="predicted"/>
<evidence type="ECO:0000313" key="1">
    <source>
        <dbReference type="EMBL" id="MCM1981746.1"/>
    </source>
</evidence>
<accession>A0ABD4SZY9</accession>
<reference evidence="1 2" key="1">
    <citation type="journal article" date="2015" name="Genome Announc.">
        <title>Draft Genome Sequence of Filamentous Marine Cyanobacterium Lyngbya confervoides Strain BDU141951.</title>
        <authorList>
            <person name="Chandrababunaidu M.M."/>
            <person name="Sen D."/>
            <person name="Tripathy S."/>
        </authorList>
    </citation>
    <scope>NUCLEOTIDE SEQUENCE [LARGE SCALE GENOMIC DNA]</scope>
    <source>
        <strain evidence="1 2">BDU141951</strain>
    </source>
</reference>
<dbReference type="EMBL" id="JTHE03000019">
    <property type="protein sequence ID" value="MCM1981746.1"/>
    <property type="molecule type" value="Genomic_DNA"/>
</dbReference>
<dbReference type="AlphaFoldDB" id="A0ABD4SZY9"/>
<dbReference type="Proteomes" id="UP000031561">
    <property type="component" value="Unassembled WGS sequence"/>
</dbReference>
<protein>
    <submittedName>
        <fullName evidence="1">Uncharacterized protein</fullName>
    </submittedName>
</protein>
<evidence type="ECO:0000313" key="2">
    <source>
        <dbReference type="Proteomes" id="UP000031561"/>
    </source>
</evidence>
<organism evidence="1 2">
    <name type="scientific">Lyngbya confervoides BDU141951</name>
    <dbReference type="NCBI Taxonomy" id="1574623"/>
    <lineage>
        <taxon>Bacteria</taxon>
        <taxon>Bacillati</taxon>
        <taxon>Cyanobacteriota</taxon>
        <taxon>Cyanophyceae</taxon>
        <taxon>Oscillatoriophycideae</taxon>
        <taxon>Oscillatoriales</taxon>
        <taxon>Microcoleaceae</taxon>
        <taxon>Lyngbya</taxon>
    </lineage>
</organism>
<keyword evidence="2" id="KW-1185">Reference proteome</keyword>
<sequence length="232" mass="25744">MSLVLQEFGISLAVKGLNPNALNPDFLKYGDVIPAEWELSRSPVYSNRVTQIIYKNGIQLVAQPNRIDFIEAINLKEPQAPQVAAVAERYLEKLPKLEYQGIGVNIRSHAPFPSQEAAHRFLTQQILRSGAWSESPEGSIQVAVQFSYPQTDGRLNLSINEAKLARPEGEDEFVILFSGSYARDLDTNAPDATLAGIRQVLQESQQILQKYLDTLSRFPLSAEADSMVSMPA</sequence>
<gene>
    <name evidence="1" type="ORF">QQ91_0002720</name>
</gene>
<comment type="caution">
    <text evidence="1">The sequence shown here is derived from an EMBL/GenBank/DDBJ whole genome shotgun (WGS) entry which is preliminary data.</text>
</comment>